<dbReference type="GO" id="GO:0015643">
    <property type="term" value="F:toxic substance binding"/>
    <property type="evidence" value="ECO:0007669"/>
    <property type="project" value="InterPro"/>
</dbReference>
<feature type="transmembrane region" description="Helical" evidence="6">
    <location>
        <begin position="433"/>
        <end position="455"/>
    </location>
</feature>
<evidence type="ECO:0000313" key="9">
    <source>
        <dbReference type="Proteomes" id="UP001431209"/>
    </source>
</evidence>
<dbReference type="Proteomes" id="UP001431209">
    <property type="component" value="Unassembled WGS sequence"/>
</dbReference>
<dbReference type="GO" id="GO:0016020">
    <property type="term" value="C:membrane"/>
    <property type="evidence" value="ECO:0007669"/>
    <property type="project" value="UniProtKB-SubCell"/>
</dbReference>
<feature type="transmembrane region" description="Helical" evidence="6">
    <location>
        <begin position="21"/>
        <end position="44"/>
    </location>
</feature>
<name>A0AAW2YWQ8_9EUKA</name>
<dbReference type="Pfam" id="PF06664">
    <property type="entry name" value="WLS-like_TM"/>
    <property type="match status" value="1"/>
</dbReference>
<comment type="subcellular location">
    <subcellularLocation>
        <location evidence="1">Membrane</location>
        <topology evidence="1">Multi-pass membrane protein</topology>
    </subcellularLocation>
</comment>
<dbReference type="EMBL" id="JAOPGA020000768">
    <property type="protein sequence ID" value="KAL0481512.1"/>
    <property type="molecule type" value="Genomic_DNA"/>
</dbReference>
<sequence length="525" mass="60497">MSSSRSRQKTYVVLIDKFAAPSIIITTILLLAAIACSAAILVFAPPVKEVYEEEIGRAGSNSGIYFLENSTIRQDGFKIGILQRSHQEISFSLLFKETDTVKGIDRAGLVIETEVSTVTSDNVTEIVQPLTNHTRPLKCSNNNYFCDPIITFFNRFLLHDRVFIVNVRIEELEQLYKSGQIEDVIYSRIEITHPNYTIFETIIRSTFVVTSIIVLFYYAVMLFRMQTWSYCRMEQKWILVLLTSLTLFNNPFFIGTWLTDHVYTWLILNIFFQSTTICLVLLFVLITSHVASQAIQETRTFVKFYLPKLFLVGCLWIFITVTSLWERFNQMESFDQAIDPTMTIPFAEQIDWVVTALSIFIVIVILYYIVRAVIGQSMLSKNNRAVGLSYSYYRSRYSVSNKYKFFLCTTLIMVFLIGGFYLSLYFSEYANSAVQHLCILPLINYYVITMALFFLPSTKIEEMSVGGEVVSPSFFGDDEYEDEKGTLRLSPRTPEDYYSDDELGQLPQKKKNHELIDVHLDNGDI</sequence>
<feature type="region of interest" description="Disordered" evidence="5">
    <location>
        <begin position="482"/>
        <end position="510"/>
    </location>
</feature>
<dbReference type="AlphaFoldDB" id="A0AAW2YWQ8"/>
<dbReference type="InterPro" id="IPR040416">
    <property type="entry name" value="TMEM181"/>
</dbReference>
<keyword evidence="2 6" id="KW-0812">Transmembrane</keyword>
<evidence type="ECO:0000313" key="8">
    <source>
        <dbReference type="EMBL" id="KAL0481512.1"/>
    </source>
</evidence>
<feature type="transmembrane region" description="Helical" evidence="6">
    <location>
        <begin position="405"/>
        <end position="427"/>
    </location>
</feature>
<reference evidence="8 9" key="1">
    <citation type="submission" date="2024-03" db="EMBL/GenBank/DDBJ databases">
        <title>The Acrasis kona genome and developmental transcriptomes reveal deep origins of eukaryotic multicellular pathways.</title>
        <authorList>
            <person name="Sheikh S."/>
            <person name="Fu C.-J."/>
            <person name="Brown M.W."/>
            <person name="Baldauf S.L."/>
        </authorList>
    </citation>
    <scope>NUCLEOTIDE SEQUENCE [LARGE SCALE GENOMIC DNA]</scope>
    <source>
        <strain evidence="8 9">ATCC MYA-3509</strain>
    </source>
</reference>
<dbReference type="PANTHER" id="PTHR31918:SF1">
    <property type="entry name" value="TRANSMEMBRANE PROTEIN 181"/>
    <property type="match status" value="1"/>
</dbReference>
<accession>A0AAW2YWQ8</accession>
<feature type="transmembrane region" description="Helical" evidence="6">
    <location>
        <begin position="270"/>
        <end position="292"/>
    </location>
</feature>
<gene>
    <name evidence="8" type="ORF">AKO1_011259</name>
</gene>
<feature type="transmembrane region" description="Helical" evidence="6">
    <location>
        <begin position="237"/>
        <end position="258"/>
    </location>
</feature>
<organism evidence="8 9">
    <name type="scientific">Acrasis kona</name>
    <dbReference type="NCBI Taxonomy" id="1008807"/>
    <lineage>
        <taxon>Eukaryota</taxon>
        <taxon>Discoba</taxon>
        <taxon>Heterolobosea</taxon>
        <taxon>Tetramitia</taxon>
        <taxon>Eutetramitia</taxon>
        <taxon>Acrasidae</taxon>
        <taxon>Acrasis</taxon>
    </lineage>
</organism>
<evidence type="ECO:0000256" key="4">
    <source>
        <dbReference type="ARBA" id="ARBA00023136"/>
    </source>
</evidence>
<keyword evidence="9" id="KW-1185">Reference proteome</keyword>
<comment type="caution">
    <text evidence="8">The sequence shown here is derived from an EMBL/GenBank/DDBJ whole genome shotgun (WGS) entry which is preliminary data.</text>
</comment>
<feature type="transmembrane region" description="Helical" evidence="6">
    <location>
        <begin position="202"/>
        <end position="225"/>
    </location>
</feature>
<dbReference type="InterPro" id="IPR047843">
    <property type="entry name" value="WLS-like_TM"/>
</dbReference>
<evidence type="ECO:0000256" key="1">
    <source>
        <dbReference type="ARBA" id="ARBA00004141"/>
    </source>
</evidence>
<feature type="domain" description="Wntless-like transmembrane" evidence="7">
    <location>
        <begin position="194"/>
        <end position="457"/>
    </location>
</feature>
<protein>
    <submittedName>
        <fullName evidence="8">8 TM domain-containing transmembrane protein</fullName>
    </submittedName>
</protein>
<keyword evidence="3 6" id="KW-1133">Transmembrane helix</keyword>
<evidence type="ECO:0000256" key="5">
    <source>
        <dbReference type="SAM" id="MobiDB-lite"/>
    </source>
</evidence>
<proteinExistence type="predicted"/>
<dbReference type="PANTHER" id="PTHR31918">
    <property type="entry name" value="TRANSMEMBRANE PROTEIN 181"/>
    <property type="match status" value="1"/>
</dbReference>
<keyword evidence="4 6" id="KW-0472">Membrane</keyword>
<feature type="transmembrane region" description="Helical" evidence="6">
    <location>
        <begin position="352"/>
        <end position="374"/>
    </location>
</feature>
<evidence type="ECO:0000256" key="2">
    <source>
        <dbReference type="ARBA" id="ARBA00022692"/>
    </source>
</evidence>
<evidence type="ECO:0000256" key="3">
    <source>
        <dbReference type="ARBA" id="ARBA00022989"/>
    </source>
</evidence>
<feature type="transmembrane region" description="Helical" evidence="6">
    <location>
        <begin position="304"/>
        <end position="325"/>
    </location>
</feature>
<evidence type="ECO:0000259" key="7">
    <source>
        <dbReference type="Pfam" id="PF06664"/>
    </source>
</evidence>
<evidence type="ECO:0000256" key="6">
    <source>
        <dbReference type="SAM" id="Phobius"/>
    </source>
</evidence>